<feature type="transmembrane region" description="Helical" evidence="8">
    <location>
        <begin position="133"/>
        <end position="153"/>
    </location>
</feature>
<dbReference type="GO" id="GO:0005886">
    <property type="term" value="C:plasma membrane"/>
    <property type="evidence" value="ECO:0007669"/>
    <property type="project" value="UniProtKB-SubCell"/>
</dbReference>
<dbReference type="PANTHER" id="PTHR24221:SF590">
    <property type="entry name" value="COMPONENT LINKED WITH THE ASSEMBLY OF CYTOCHROME' TRANSPORT TRANSMEMBRANE ATP-BINDING PROTEIN ABC TRANSPORTER CYDD-RELATED"/>
    <property type="match status" value="1"/>
</dbReference>
<dbReference type="GO" id="GO:0034775">
    <property type="term" value="P:glutathione transmembrane transport"/>
    <property type="evidence" value="ECO:0007669"/>
    <property type="project" value="InterPro"/>
</dbReference>
<dbReference type="InterPro" id="IPR036640">
    <property type="entry name" value="ABC1_TM_sf"/>
</dbReference>
<keyword evidence="6 8" id="KW-0472">Membrane</keyword>
<proteinExistence type="predicted"/>
<evidence type="ECO:0000256" key="3">
    <source>
        <dbReference type="ARBA" id="ARBA00022741"/>
    </source>
</evidence>
<feature type="transmembrane region" description="Helical" evidence="8">
    <location>
        <begin position="20"/>
        <end position="42"/>
    </location>
</feature>
<feature type="transmembrane region" description="Helical" evidence="8">
    <location>
        <begin position="619"/>
        <end position="639"/>
    </location>
</feature>
<feature type="domain" description="ABC transporter" evidence="9">
    <location>
        <begin position="331"/>
        <end position="550"/>
    </location>
</feature>
<evidence type="ECO:0000256" key="4">
    <source>
        <dbReference type="ARBA" id="ARBA00022840"/>
    </source>
</evidence>
<dbReference type="InterPro" id="IPR039421">
    <property type="entry name" value="Type_1_exporter"/>
</dbReference>
<keyword evidence="3" id="KW-0547">Nucleotide-binding</keyword>
<dbReference type="SUPFAM" id="SSF52540">
    <property type="entry name" value="P-loop containing nucleoside triphosphate hydrolases"/>
    <property type="match status" value="2"/>
</dbReference>
<dbReference type="PROSITE" id="PS50929">
    <property type="entry name" value="ABC_TM1F"/>
    <property type="match status" value="2"/>
</dbReference>
<dbReference type="InterPro" id="IPR011527">
    <property type="entry name" value="ABC1_TM_dom"/>
</dbReference>
<feature type="transmembrane region" description="Helical" evidence="8">
    <location>
        <begin position="238"/>
        <end position="266"/>
    </location>
</feature>
<evidence type="ECO:0000259" key="10">
    <source>
        <dbReference type="PROSITE" id="PS50929"/>
    </source>
</evidence>
<protein>
    <submittedName>
        <fullName evidence="11">ATP-binding cassette subfamily C protein CydCD</fullName>
    </submittedName>
</protein>
<dbReference type="GO" id="GO:0016887">
    <property type="term" value="F:ATP hydrolysis activity"/>
    <property type="evidence" value="ECO:0007669"/>
    <property type="project" value="InterPro"/>
</dbReference>
<dbReference type="InterPro" id="IPR003439">
    <property type="entry name" value="ABC_transporter-like_ATP-bd"/>
</dbReference>
<dbReference type="NCBIfam" id="TIGR02868">
    <property type="entry name" value="CydC"/>
    <property type="match status" value="1"/>
</dbReference>
<feature type="transmembrane region" description="Helical" evidence="8">
    <location>
        <begin position="837"/>
        <end position="858"/>
    </location>
</feature>
<dbReference type="SUPFAM" id="SSF90123">
    <property type="entry name" value="ABC transporter transmembrane region"/>
    <property type="match status" value="2"/>
</dbReference>
<dbReference type="GO" id="GO:0140359">
    <property type="term" value="F:ABC-type transporter activity"/>
    <property type="evidence" value="ECO:0007669"/>
    <property type="project" value="InterPro"/>
</dbReference>
<keyword evidence="4 11" id="KW-0067">ATP-binding</keyword>
<dbReference type="Proteomes" id="UP000547458">
    <property type="component" value="Unassembled WGS sequence"/>
</dbReference>
<dbReference type="InterPro" id="IPR014223">
    <property type="entry name" value="ABC_CydC/D"/>
</dbReference>
<evidence type="ECO:0000256" key="1">
    <source>
        <dbReference type="ARBA" id="ARBA00004651"/>
    </source>
</evidence>
<dbReference type="Gene3D" id="3.40.50.300">
    <property type="entry name" value="P-loop containing nucleotide triphosphate hydrolases"/>
    <property type="match status" value="2"/>
</dbReference>
<reference evidence="11 12" key="1">
    <citation type="submission" date="2020-03" db="EMBL/GenBank/DDBJ databases">
        <title>Sequencing the genomes of 1000 actinobacteria strains.</title>
        <authorList>
            <person name="Klenk H.-P."/>
        </authorList>
    </citation>
    <scope>NUCLEOTIDE SEQUENCE [LARGE SCALE GENOMIC DNA]</scope>
    <source>
        <strain evidence="11 12">DSM 16403</strain>
    </source>
</reference>
<keyword evidence="5 8" id="KW-1133">Transmembrane helix</keyword>
<dbReference type="Pfam" id="PF00664">
    <property type="entry name" value="ABC_membrane"/>
    <property type="match status" value="1"/>
</dbReference>
<name>A0A846RLY9_9MICC</name>
<evidence type="ECO:0000256" key="2">
    <source>
        <dbReference type="ARBA" id="ARBA00022692"/>
    </source>
</evidence>
<accession>A0A846RLY9</accession>
<feature type="domain" description="ABC transporter" evidence="9">
    <location>
        <begin position="896"/>
        <end position="1123"/>
    </location>
</feature>
<dbReference type="Pfam" id="PF00005">
    <property type="entry name" value="ABC_tran"/>
    <property type="match status" value="2"/>
</dbReference>
<dbReference type="CDD" id="cd03228">
    <property type="entry name" value="ABCC_MRP_Like"/>
    <property type="match status" value="1"/>
</dbReference>
<gene>
    <name evidence="11" type="ORF">BJ994_001205</name>
</gene>
<feature type="transmembrane region" description="Helical" evidence="8">
    <location>
        <begin position="585"/>
        <end position="607"/>
    </location>
</feature>
<feature type="transmembrane region" description="Helical" evidence="8">
    <location>
        <begin position="805"/>
        <end position="825"/>
    </location>
</feature>
<evidence type="ECO:0000256" key="8">
    <source>
        <dbReference type="SAM" id="Phobius"/>
    </source>
</evidence>
<comment type="subcellular location">
    <subcellularLocation>
        <location evidence="1">Cell membrane</location>
        <topology evidence="1">Multi-pass membrane protein</topology>
    </subcellularLocation>
</comment>
<evidence type="ECO:0000259" key="9">
    <source>
        <dbReference type="PROSITE" id="PS50893"/>
    </source>
</evidence>
<evidence type="ECO:0000256" key="7">
    <source>
        <dbReference type="SAM" id="MobiDB-lite"/>
    </source>
</evidence>
<evidence type="ECO:0000256" key="6">
    <source>
        <dbReference type="ARBA" id="ARBA00023136"/>
    </source>
</evidence>
<sequence>MIERLLARGPAGSLVPAGPVYLLGVLAALKAVGLVLVAEAIASGIAGLAQGALPGIDELWLGLAGVGLRAAAVWLQQGTAHRLAHGVKERLRRQALERVLADGGPASSGSGTGALSVLLTRGLDGLDKYHTQYLPALITCAVVPLMIGARILAADWVSAVVIVVTIPLIPVFMVLIGWHTQDRTSEARASLDRLSNHLLELARGLPALVGLGRASAQTRALHDISAGYSTRTMETLRVAFLSSLALELISTISVAVVAVFIGVRLIHGDVGLETGLLALILAPECYLPLRDLGAAHHASEEGLDVGRRVRSLIDRPQAAAQPKRDDDGPAARAEHLTVRFAGSREPVLRDVTFEIVPRTITALRGPSGCGKSTLMGLIAGMPQPSLETEGSVVPFAGPVAWVPQHPEPFLETVRQELELYAAPGTDDDGLAAALAAVGGIRLLEKSTGELSPGELRRLAVARALLRVQAAGGTLLLDEPTAHVDEETSETIRQAVAGLRGSVTVLLIAHDAATADLADTTIELGVAASSSPAASPKTDKETAPHNSVVPDSAAAGPTDSGTSSIRGFTRSAWQALILVRPWSARFLAALAFGTGSSGFAVALTALSGWLIVRSAEQPPILYLLAAIVGVRFFGIGRSLLRYCERLWLHHAILQTADAIRLRLWGALLTRAESWRSLSCGSGGIERLVGDIDELRDSAARAVFPPLTAAVTGIGSITTTALILPTAVGWQVLAVVIGVGVAPAAALLADRAAGAAGIRVRAASLAQTTSLLRACPDIAVNGLAGQALNRLAHLDARSARLVRRNSWAAGAGQALVILGCGIAALGILSGSEGLPAEAVAVVVLMQLALAEPLILGVAAVQQWGPLAAVAGRISPDLRAAGAESRARAVHQAGSGEEIALEDAAVAYEPGRPVVEGVTLRIRRGEWTALTGPSGSGKSTLIGALLGFLPLMRGRYVIAGAEAATGDVPKVAWCPQEGYLFNSTVRANLQLARVPANPATEQQLWEVLSAVGLAPTVRDREGGLDAGIGPAGNRFSGGERQRLAVARALLSDASTLILDEPTAHLDPDGAASLMRDLRAGLGDRPVLLVTHDRGLALTCDTGVELAPGPAGDHLRWEHAYTCSDTG</sequence>
<feature type="transmembrane region" description="Helical" evidence="8">
    <location>
        <begin position="728"/>
        <end position="747"/>
    </location>
</feature>
<dbReference type="CDD" id="cd18584">
    <property type="entry name" value="ABC_6TM_AarD_CydD"/>
    <property type="match status" value="1"/>
</dbReference>
<dbReference type="PROSITE" id="PS00211">
    <property type="entry name" value="ABC_TRANSPORTER_1"/>
    <property type="match status" value="2"/>
</dbReference>
<dbReference type="GO" id="GO:0042883">
    <property type="term" value="P:cysteine transport"/>
    <property type="evidence" value="ECO:0007669"/>
    <property type="project" value="InterPro"/>
</dbReference>
<organism evidence="11 12">
    <name type="scientific">Arthrobacter pigmenti</name>
    <dbReference type="NCBI Taxonomy" id="271432"/>
    <lineage>
        <taxon>Bacteria</taxon>
        <taxon>Bacillati</taxon>
        <taxon>Actinomycetota</taxon>
        <taxon>Actinomycetes</taxon>
        <taxon>Micrococcales</taxon>
        <taxon>Micrococcaceae</taxon>
        <taxon>Arthrobacter</taxon>
    </lineage>
</organism>
<dbReference type="AlphaFoldDB" id="A0A846RLY9"/>
<dbReference type="PANTHER" id="PTHR24221">
    <property type="entry name" value="ATP-BINDING CASSETTE SUB-FAMILY B"/>
    <property type="match status" value="1"/>
</dbReference>
<keyword evidence="12" id="KW-1185">Reference proteome</keyword>
<evidence type="ECO:0000256" key="5">
    <source>
        <dbReference type="ARBA" id="ARBA00022989"/>
    </source>
</evidence>
<feature type="domain" description="ABC transmembrane type-1" evidence="10">
    <location>
        <begin position="22"/>
        <end position="293"/>
    </location>
</feature>
<dbReference type="GO" id="GO:0005524">
    <property type="term" value="F:ATP binding"/>
    <property type="evidence" value="ECO:0007669"/>
    <property type="project" value="UniProtKB-KW"/>
</dbReference>
<keyword evidence="2 8" id="KW-0812">Transmembrane</keyword>
<dbReference type="PROSITE" id="PS50893">
    <property type="entry name" value="ABC_TRANSPORTER_2"/>
    <property type="match status" value="2"/>
</dbReference>
<dbReference type="InterPro" id="IPR017871">
    <property type="entry name" value="ABC_transporter-like_CS"/>
</dbReference>
<dbReference type="NCBIfam" id="TIGR02857">
    <property type="entry name" value="CydD"/>
    <property type="match status" value="1"/>
</dbReference>
<feature type="region of interest" description="Disordered" evidence="7">
    <location>
        <begin position="528"/>
        <end position="562"/>
    </location>
</feature>
<dbReference type="EMBL" id="JAATJL010000001">
    <property type="protein sequence ID" value="NJC22129.1"/>
    <property type="molecule type" value="Genomic_DNA"/>
</dbReference>
<dbReference type="InterPro" id="IPR003593">
    <property type="entry name" value="AAA+_ATPase"/>
</dbReference>
<comment type="caution">
    <text evidence="11">The sequence shown here is derived from an EMBL/GenBank/DDBJ whole genome shotgun (WGS) entry which is preliminary data.</text>
</comment>
<dbReference type="InterPro" id="IPR014216">
    <property type="entry name" value="ABC_transptr_CydD"/>
</dbReference>
<evidence type="ECO:0000313" key="11">
    <source>
        <dbReference type="EMBL" id="NJC22129.1"/>
    </source>
</evidence>
<dbReference type="GO" id="GO:0045454">
    <property type="term" value="P:cell redox homeostasis"/>
    <property type="evidence" value="ECO:0007669"/>
    <property type="project" value="InterPro"/>
</dbReference>
<dbReference type="RefSeq" id="WP_167992494.1">
    <property type="nucleotide sequence ID" value="NZ_JAATJL010000001.1"/>
</dbReference>
<evidence type="ECO:0000313" key="12">
    <source>
        <dbReference type="Proteomes" id="UP000547458"/>
    </source>
</evidence>
<dbReference type="Gene3D" id="1.20.1560.10">
    <property type="entry name" value="ABC transporter type 1, transmembrane domain"/>
    <property type="match status" value="2"/>
</dbReference>
<dbReference type="InterPro" id="IPR027417">
    <property type="entry name" value="P-loop_NTPase"/>
</dbReference>
<feature type="transmembrane region" description="Helical" evidence="8">
    <location>
        <begin position="159"/>
        <end position="178"/>
    </location>
</feature>
<dbReference type="SMART" id="SM00382">
    <property type="entry name" value="AAA"/>
    <property type="match status" value="2"/>
</dbReference>
<feature type="domain" description="ABC transmembrane type-1" evidence="10">
    <location>
        <begin position="586"/>
        <end position="826"/>
    </location>
</feature>